<accession>A0A8T0CCR5</accession>
<gene>
    <name evidence="2" type="ORF">PRUB_a3191</name>
</gene>
<evidence type="ECO:0000313" key="2">
    <source>
        <dbReference type="EMBL" id="KAF7788503.1"/>
    </source>
</evidence>
<comment type="caution">
    <text evidence="2">The sequence shown here is derived from an EMBL/GenBank/DDBJ whole genome shotgun (WGS) entry which is preliminary data.</text>
</comment>
<proteinExistence type="predicted"/>
<organism evidence="2 3">
    <name type="scientific">Pseudoalteromonas rubra</name>
    <dbReference type="NCBI Taxonomy" id="43658"/>
    <lineage>
        <taxon>Bacteria</taxon>
        <taxon>Pseudomonadati</taxon>
        <taxon>Pseudomonadota</taxon>
        <taxon>Gammaproteobacteria</taxon>
        <taxon>Alteromonadales</taxon>
        <taxon>Pseudoalteromonadaceae</taxon>
        <taxon>Pseudoalteromonas</taxon>
    </lineage>
</organism>
<evidence type="ECO:0000313" key="3">
    <source>
        <dbReference type="Proteomes" id="UP000016480"/>
    </source>
</evidence>
<dbReference type="Proteomes" id="UP000016480">
    <property type="component" value="Unassembled WGS sequence"/>
</dbReference>
<dbReference type="EMBL" id="AHCD03000026">
    <property type="protein sequence ID" value="KAF7788503.1"/>
    <property type="molecule type" value="Genomic_DNA"/>
</dbReference>
<name>A0A8T0CCR5_9GAMM</name>
<feature type="region of interest" description="Disordered" evidence="1">
    <location>
        <begin position="1"/>
        <end position="39"/>
    </location>
</feature>
<feature type="compositionally biased region" description="Basic and acidic residues" evidence="1">
    <location>
        <begin position="23"/>
        <end position="39"/>
    </location>
</feature>
<sequence length="39" mass="4492">MFLALKDEGSGGFFRLESGEITTNHREKKRLDPEQKPND</sequence>
<protein>
    <submittedName>
        <fullName evidence="2">Uncharacterized protein</fullName>
    </submittedName>
</protein>
<dbReference type="AlphaFoldDB" id="A0A8T0CCR5"/>
<evidence type="ECO:0000256" key="1">
    <source>
        <dbReference type="SAM" id="MobiDB-lite"/>
    </source>
</evidence>
<reference evidence="2 3" key="1">
    <citation type="journal article" date="2012" name="J. Bacteriol.">
        <title>Genome sequence of the cycloprodigiosin-producing bacterial strain Pseudoalteromonas rubra ATCC 29570(T).</title>
        <authorList>
            <person name="Xie B.B."/>
            <person name="Shu Y.L."/>
            <person name="Qin Q.L."/>
            <person name="Rong J.C."/>
            <person name="Zhang X.Y."/>
            <person name="Chen X.L."/>
            <person name="Zhou B.C."/>
            <person name="Zhang Y.Z."/>
        </authorList>
    </citation>
    <scope>NUCLEOTIDE SEQUENCE [LARGE SCALE GENOMIC DNA]</scope>
    <source>
        <strain evidence="2 3">DSM 6842</strain>
    </source>
</reference>